<evidence type="ECO:0000256" key="1">
    <source>
        <dbReference type="SAM" id="MobiDB-lite"/>
    </source>
</evidence>
<evidence type="ECO:0000313" key="2">
    <source>
        <dbReference type="EMBL" id="KAK3783664.1"/>
    </source>
</evidence>
<name>A0AAE1A992_9GAST</name>
<proteinExistence type="predicted"/>
<dbReference type="AlphaFoldDB" id="A0AAE1A992"/>
<reference evidence="2" key="1">
    <citation type="journal article" date="2023" name="G3 (Bethesda)">
        <title>A reference genome for the long-term kleptoplast-retaining sea slug Elysia crispata morphotype clarki.</title>
        <authorList>
            <person name="Eastman K.E."/>
            <person name="Pendleton A.L."/>
            <person name="Shaikh M.A."/>
            <person name="Suttiyut T."/>
            <person name="Ogas R."/>
            <person name="Tomko P."/>
            <person name="Gavelis G."/>
            <person name="Widhalm J.R."/>
            <person name="Wisecaver J.H."/>
        </authorList>
    </citation>
    <scope>NUCLEOTIDE SEQUENCE</scope>
    <source>
        <strain evidence="2">ECLA1</strain>
    </source>
</reference>
<evidence type="ECO:0000313" key="3">
    <source>
        <dbReference type="Proteomes" id="UP001283361"/>
    </source>
</evidence>
<gene>
    <name evidence="2" type="ORF">RRG08_066119</name>
</gene>
<dbReference type="EMBL" id="JAWDGP010002371">
    <property type="protein sequence ID" value="KAK3783664.1"/>
    <property type="molecule type" value="Genomic_DNA"/>
</dbReference>
<feature type="compositionally biased region" description="Polar residues" evidence="1">
    <location>
        <begin position="1"/>
        <end position="51"/>
    </location>
</feature>
<dbReference type="Proteomes" id="UP001283361">
    <property type="component" value="Unassembled WGS sequence"/>
</dbReference>
<feature type="region of interest" description="Disordered" evidence="1">
    <location>
        <begin position="1"/>
        <end position="71"/>
    </location>
</feature>
<keyword evidence="3" id="KW-1185">Reference proteome</keyword>
<protein>
    <submittedName>
        <fullName evidence="2">Uncharacterized protein</fullName>
    </submittedName>
</protein>
<comment type="caution">
    <text evidence="2">The sequence shown here is derived from an EMBL/GenBank/DDBJ whole genome shotgun (WGS) entry which is preliminary data.</text>
</comment>
<organism evidence="2 3">
    <name type="scientific">Elysia crispata</name>
    <name type="common">lettuce slug</name>
    <dbReference type="NCBI Taxonomy" id="231223"/>
    <lineage>
        <taxon>Eukaryota</taxon>
        <taxon>Metazoa</taxon>
        <taxon>Spiralia</taxon>
        <taxon>Lophotrochozoa</taxon>
        <taxon>Mollusca</taxon>
        <taxon>Gastropoda</taxon>
        <taxon>Heterobranchia</taxon>
        <taxon>Euthyneura</taxon>
        <taxon>Panpulmonata</taxon>
        <taxon>Sacoglossa</taxon>
        <taxon>Placobranchoidea</taxon>
        <taxon>Plakobranchidae</taxon>
        <taxon>Elysia</taxon>
    </lineage>
</organism>
<sequence>MSHVQSLQYRQKSSCVSGPSLTKSAPGMSGSNSSKAAGQTVATGGSATQRSSLKRRGVSPTRVADSRRASVLSRHASGPVFTSAADLARTHDNFEGFRDRVIAAYWAVSFSFHSQAHGKQIPPGGSWSQRVRELTSVVVSLLELSAHISYLMAVRCGEGEAGAVRVQGPVDTAHRLTQADLDIRFSCQRLKRSRRQ</sequence>
<accession>A0AAE1A992</accession>